<dbReference type="EMBL" id="JBHUII010000004">
    <property type="protein sequence ID" value="MFD2205553.1"/>
    <property type="molecule type" value="Genomic_DNA"/>
</dbReference>
<organism evidence="1 2">
    <name type="scientific">Kiloniella antarctica</name>
    <dbReference type="NCBI Taxonomy" id="1550907"/>
    <lineage>
        <taxon>Bacteria</taxon>
        <taxon>Pseudomonadati</taxon>
        <taxon>Pseudomonadota</taxon>
        <taxon>Alphaproteobacteria</taxon>
        <taxon>Rhodospirillales</taxon>
        <taxon>Kiloniellaceae</taxon>
        <taxon>Kiloniella</taxon>
    </lineage>
</organism>
<dbReference type="InterPro" id="IPR011050">
    <property type="entry name" value="Pectin_lyase_fold/virulence"/>
</dbReference>
<name>A0ABW5BHJ4_9PROT</name>
<protein>
    <submittedName>
        <fullName evidence="1">Uncharacterized protein</fullName>
    </submittedName>
</protein>
<comment type="caution">
    <text evidence="1">The sequence shown here is derived from an EMBL/GenBank/DDBJ whole genome shotgun (WGS) entry which is preliminary data.</text>
</comment>
<evidence type="ECO:0000313" key="1">
    <source>
        <dbReference type="EMBL" id="MFD2205553.1"/>
    </source>
</evidence>
<gene>
    <name evidence="1" type="ORF">ACFSKO_08030</name>
</gene>
<proteinExistence type="predicted"/>
<dbReference type="Proteomes" id="UP001597294">
    <property type="component" value="Unassembled WGS sequence"/>
</dbReference>
<dbReference type="RefSeq" id="WP_380250276.1">
    <property type="nucleotide sequence ID" value="NZ_JBHUII010000004.1"/>
</dbReference>
<keyword evidence="2" id="KW-1185">Reference proteome</keyword>
<accession>A0ABW5BHJ4</accession>
<evidence type="ECO:0000313" key="2">
    <source>
        <dbReference type="Proteomes" id="UP001597294"/>
    </source>
</evidence>
<dbReference type="SUPFAM" id="SSF51126">
    <property type="entry name" value="Pectin lyase-like"/>
    <property type="match status" value="1"/>
</dbReference>
<sequence length="370" mass="39878">MIKKRKFRTLLSLSVIPVALLGLANFEAVRSFSALSYLALIKKPILVGALSQSPESFAQQNASIFKEGAGTLHINEGVWDIDQPLIIDGPLTISAGTTLNLAPNSYIIVRGALTAIGTDTSPIILQGKTGQLWKGIYVYEAKDVSQLKNVVITNTNALVDGYLQLTGGTTFYKSDVTMEDTAFNHSEAEDGLNIINSNFTLNDTHFDDMHSDALDSDYSQGDIKGSKFNAIGGDAIDLSETKSWVRNPYIYNVHDKAISAGENSTVNVIGGYVKSVGVAAAAKDGSVLEIVGTRIEDVALFGLMTYVKKSSYSYPTLNAHSLDWAGKSPKGGNNNWIRQENTVLTIDGNEVPEKIIDVKALYKGAVMSKS</sequence>
<reference evidence="2" key="1">
    <citation type="journal article" date="2019" name="Int. J. Syst. Evol. Microbiol.">
        <title>The Global Catalogue of Microorganisms (GCM) 10K type strain sequencing project: providing services to taxonomists for standard genome sequencing and annotation.</title>
        <authorList>
            <consortium name="The Broad Institute Genomics Platform"/>
            <consortium name="The Broad Institute Genome Sequencing Center for Infectious Disease"/>
            <person name="Wu L."/>
            <person name="Ma J."/>
        </authorList>
    </citation>
    <scope>NUCLEOTIDE SEQUENCE [LARGE SCALE GENOMIC DNA]</scope>
    <source>
        <strain evidence="2">CGMCC 4.7192</strain>
    </source>
</reference>